<evidence type="ECO:0000313" key="2">
    <source>
        <dbReference type="EMBL" id="RMX59574.1"/>
    </source>
</evidence>
<keyword evidence="1" id="KW-0175">Coiled coil</keyword>
<dbReference type="PANTHER" id="PTHR14240">
    <property type="entry name" value="RETINITIS PIGMENTOSA GTPASE REGULATOR-INTERACTING PROTEIN"/>
    <property type="match status" value="1"/>
</dbReference>
<name>A0A3M6V1C6_POCDA</name>
<keyword evidence="3" id="KW-1185">Reference proteome</keyword>
<comment type="caution">
    <text evidence="2">The sequence shown here is derived from an EMBL/GenBank/DDBJ whole genome shotgun (WGS) entry which is preliminary data.</text>
</comment>
<dbReference type="Proteomes" id="UP000275408">
    <property type="component" value="Unassembled WGS sequence"/>
</dbReference>
<gene>
    <name evidence="2" type="ORF">pdam_00003649</name>
</gene>
<organism evidence="2 3">
    <name type="scientific">Pocillopora damicornis</name>
    <name type="common">Cauliflower coral</name>
    <name type="synonym">Millepora damicornis</name>
    <dbReference type="NCBI Taxonomy" id="46731"/>
    <lineage>
        <taxon>Eukaryota</taxon>
        <taxon>Metazoa</taxon>
        <taxon>Cnidaria</taxon>
        <taxon>Anthozoa</taxon>
        <taxon>Hexacorallia</taxon>
        <taxon>Scleractinia</taxon>
        <taxon>Astrocoeniina</taxon>
        <taxon>Pocilloporidae</taxon>
        <taxon>Pocillopora</taxon>
    </lineage>
</organism>
<dbReference type="EMBL" id="RCHS01000309">
    <property type="protein sequence ID" value="RMX59574.1"/>
    <property type="molecule type" value="Genomic_DNA"/>
</dbReference>
<feature type="non-terminal residue" evidence="2">
    <location>
        <position position="183"/>
    </location>
</feature>
<dbReference type="STRING" id="46731.A0A3M6V1C6"/>
<dbReference type="InterPro" id="IPR031139">
    <property type="entry name" value="RPGRIP1_fam"/>
</dbReference>
<proteinExistence type="predicted"/>
<feature type="coiled-coil region" evidence="1">
    <location>
        <begin position="29"/>
        <end position="98"/>
    </location>
</feature>
<evidence type="ECO:0000313" key="3">
    <source>
        <dbReference type="Proteomes" id="UP000275408"/>
    </source>
</evidence>
<dbReference type="GO" id="GO:0035869">
    <property type="term" value="C:ciliary transition zone"/>
    <property type="evidence" value="ECO:0007669"/>
    <property type="project" value="TreeGrafter"/>
</dbReference>
<accession>A0A3M6V1C6</accession>
<dbReference type="GO" id="GO:1905515">
    <property type="term" value="P:non-motile cilium assembly"/>
    <property type="evidence" value="ECO:0007669"/>
    <property type="project" value="TreeGrafter"/>
</dbReference>
<protein>
    <submittedName>
        <fullName evidence="2">Uncharacterized protein</fullName>
    </submittedName>
</protein>
<sequence length="183" mass="21735">MIGDLKAENAILKEANEKLVTSAFDAERERQHRAKYRQMEVEMEQLRATLHSDLQEKNDILDKLTSERESAEKLNAELRELRVQHYTLKEQYDDLKEKMKFFTKESAVDFQEIEEALVLIKHRKEKGSQDLDFLEKVDDEKSKDMKRQVQELQAAHADTINELEKTRNMLIIQHKINKDYQTE</sequence>
<dbReference type="AlphaFoldDB" id="A0A3M6V1C6"/>
<dbReference type="PANTHER" id="PTHR14240:SF1">
    <property type="entry name" value="PROTEIN FANTOM-RELATED"/>
    <property type="match status" value="1"/>
</dbReference>
<feature type="coiled-coil region" evidence="1">
    <location>
        <begin position="142"/>
        <end position="169"/>
    </location>
</feature>
<evidence type="ECO:0000256" key="1">
    <source>
        <dbReference type="SAM" id="Coils"/>
    </source>
</evidence>
<reference evidence="2 3" key="1">
    <citation type="journal article" date="2018" name="Sci. Rep.">
        <title>Comparative analysis of the Pocillopora damicornis genome highlights role of immune system in coral evolution.</title>
        <authorList>
            <person name="Cunning R."/>
            <person name="Bay R.A."/>
            <person name="Gillette P."/>
            <person name="Baker A.C."/>
            <person name="Traylor-Knowles N."/>
        </authorList>
    </citation>
    <scope>NUCLEOTIDE SEQUENCE [LARGE SCALE GENOMIC DNA]</scope>
    <source>
        <strain evidence="2">RSMAS</strain>
        <tissue evidence="2">Whole animal</tissue>
    </source>
</reference>